<evidence type="ECO:0000256" key="2">
    <source>
        <dbReference type="SAM" id="SignalP"/>
    </source>
</evidence>
<feature type="chain" id="PRO_5045919799" evidence="2">
    <location>
        <begin position="18"/>
        <end position="374"/>
    </location>
</feature>
<keyword evidence="1" id="KW-0472">Membrane</keyword>
<evidence type="ECO:0000313" key="4">
    <source>
        <dbReference type="Proteomes" id="UP001242480"/>
    </source>
</evidence>
<organism evidence="3 4">
    <name type="scientific">Labrys wisconsinensis</name>
    <dbReference type="NCBI Taxonomy" id="425677"/>
    <lineage>
        <taxon>Bacteria</taxon>
        <taxon>Pseudomonadati</taxon>
        <taxon>Pseudomonadota</taxon>
        <taxon>Alphaproteobacteria</taxon>
        <taxon>Hyphomicrobiales</taxon>
        <taxon>Xanthobacteraceae</taxon>
        <taxon>Labrys</taxon>
    </lineage>
</organism>
<dbReference type="RefSeq" id="WP_307268355.1">
    <property type="nucleotide sequence ID" value="NZ_JAUSVX010000001.1"/>
</dbReference>
<dbReference type="EMBL" id="JAUSVX010000001">
    <property type="protein sequence ID" value="MDQ0467955.1"/>
    <property type="molecule type" value="Genomic_DNA"/>
</dbReference>
<keyword evidence="1" id="KW-1133">Transmembrane helix</keyword>
<dbReference type="Proteomes" id="UP001242480">
    <property type="component" value="Unassembled WGS sequence"/>
</dbReference>
<name>A0ABU0J2V6_9HYPH</name>
<keyword evidence="4" id="KW-1185">Reference proteome</keyword>
<evidence type="ECO:0000313" key="3">
    <source>
        <dbReference type="EMBL" id="MDQ0467955.1"/>
    </source>
</evidence>
<sequence>MARLFSMLFALASLGGAGLVALPAAYQSAALLTAGDDPAAISALRLTPALTTDRIAAEADGALAAGDANLAESFVALADQHGVPVDAARRARVEQAAAGSVSETAYDFARGAVVGDVGGITGLAGAFAGDMVGIGDVRDLTREGWRAARGEEVDKLIVGLAAVGLAVTAATWGSLGETAPLRGGLSLVKKARRAGTLSRELTESVGRALAKAIDGPALERALAAAGRLELPTAAKEAARAIQPAAVAPLGAMGRDAFTLFRRADARTVEDVLAVARSPAEVGRAARLSERLGRGTRAALKVLGRGALLLGAGAWTLLGWLAAGLFYAYAVSRGARRFGERLGRRRWRRRRVGSTFPFSWRRTATPAPADARPAA</sequence>
<proteinExistence type="predicted"/>
<protein>
    <submittedName>
        <fullName evidence="3">Uncharacterized protein</fullName>
    </submittedName>
</protein>
<feature type="transmembrane region" description="Helical" evidence="1">
    <location>
        <begin position="306"/>
        <end position="330"/>
    </location>
</feature>
<keyword evidence="2" id="KW-0732">Signal</keyword>
<feature type="signal peptide" evidence="2">
    <location>
        <begin position="1"/>
        <end position="17"/>
    </location>
</feature>
<gene>
    <name evidence="3" type="ORF">QO011_000950</name>
</gene>
<comment type="caution">
    <text evidence="3">The sequence shown here is derived from an EMBL/GenBank/DDBJ whole genome shotgun (WGS) entry which is preliminary data.</text>
</comment>
<keyword evidence="1" id="KW-0812">Transmembrane</keyword>
<reference evidence="3 4" key="1">
    <citation type="submission" date="2023-07" db="EMBL/GenBank/DDBJ databases">
        <title>Genomic Encyclopedia of Type Strains, Phase IV (KMG-IV): sequencing the most valuable type-strain genomes for metagenomic binning, comparative biology and taxonomic classification.</title>
        <authorList>
            <person name="Goeker M."/>
        </authorList>
    </citation>
    <scope>NUCLEOTIDE SEQUENCE [LARGE SCALE GENOMIC DNA]</scope>
    <source>
        <strain evidence="3 4">DSM 19619</strain>
    </source>
</reference>
<accession>A0ABU0J2V6</accession>
<evidence type="ECO:0000256" key="1">
    <source>
        <dbReference type="SAM" id="Phobius"/>
    </source>
</evidence>